<dbReference type="InterPro" id="IPR029063">
    <property type="entry name" value="SAM-dependent_MTases_sf"/>
</dbReference>
<dbReference type="Gene3D" id="3.40.50.150">
    <property type="entry name" value="Vaccinia Virus protein VP39"/>
    <property type="match status" value="1"/>
</dbReference>
<accession>A0ABS0GYI4</accession>
<organism evidence="3 4">
    <name type="scientific">Plantactinospora alkalitolerans</name>
    <dbReference type="NCBI Taxonomy" id="2789879"/>
    <lineage>
        <taxon>Bacteria</taxon>
        <taxon>Bacillati</taxon>
        <taxon>Actinomycetota</taxon>
        <taxon>Actinomycetes</taxon>
        <taxon>Micromonosporales</taxon>
        <taxon>Micromonosporaceae</taxon>
        <taxon>Plantactinospora</taxon>
    </lineage>
</organism>
<dbReference type="CDD" id="cd02440">
    <property type="entry name" value="AdoMet_MTases"/>
    <property type="match status" value="1"/>
</dbReference>
<keyword evidence="4" id="KW-1185">Reference proteome</keyword>
<dbReference type="EMBL" id="JADPUN010000188">
    <property type="protein sequence ID" value="MBF9131278.1"/>
    <property type="molecule type" value="Genomic_DNA"/>
</dbReference>
<evidence type="ECO:0000259" key="2">
    <source>
        <dbReference type="Pfam" id="PF08241"/>
    </source>
</evidence>
<feature type="domain" description="Methyltransferase type 11" evidence="2">
    <location>
        <begin position="115"/>
        <end position="203"/>
    </location>
</feature>
<keyword evidence="3" id="KW-0808">Transferase</keyword>
<name>A0ABS0GYI4_9ACTN</name>
<feature type="region of interest" description="Disordered" evidence="1">
    <location>
        <begin position="10"/>
        <end position="67"/>
    </location>
</feature>
<evidence type="ECO:0000256" key="1">
    <source>
        <dbReference type="SAM" id="MobiDB-lite"/>
    </source>
</evidence>
<dbReference type="SUPFAM" id="SSF53335">
    <property type="entry name" value="S-adenosyl-L-methionine-dependent methyltransferases"/>
    <property type="match status" value="1"/>
</dbReference>
<evidence type="ECO:0000313" key="4">
    <source>
        <dbReference type="Proteomes" id="UP000638560"/>
    </source>
</evidence>
<dbReference type="Pfam" id="PF08241">
    <property type="entry name" value="Methyltransf_11"/>
    <property type="match status" value="1"/>
</dbReference>
<keyword evidence="3" id="KW-0489">Methyltransferase</keyword>
<proteinExistence type="predicted"/>
<evidence type="ECO:0000313" key="3">
    <source>
        <dbReference type="EMBL" id="MBF9131278.1"/>
    </source>
</evidence>
<protein>
    <submittedName>
        <fullName evidence="3">Methyltransferase domain-containing protein</fullName>
    </submittedName>
</protein>
<reference evidence="3 4" key="1">
    <citation type="submission" date="2020-11" db="EMBL/GenBank/DDBJ databases">
        <title>A novel isolate from a Black sea contaminated sediment with potential to produce alkanes: Plantactinospora alkalitolerans sp. nov.</title>
        <authorList>
            <person name="Carro L."/>
            <person name="Veyisoglu A."/>
            <person name="Guven K."/>
            <person name="Schumann P."/>
            <person name="Klenk H.-P."/>
            <person name="Sahin N."/>
        </authorList>
    </citation>
    <scope>NUCLEOTIDE SEQUENCE [LARGE SCALE GENOMIC DNA]</scope>
    <source>
        <strain evidence="3 4">S1510</strain>
    </source>
</reference>
<dbReference type="GO" id="GO:0032259">
    <property type="term" value="P:methylation"/>
    <property type="evidence" value="ECO:0007669"/>
    <property type="project" value="UniProtKB-KW"/>
</dbReference>
<sequence length="315" mass="34184">MLVAVCAVAATVVPTAGRPPGSDADTESSPEPPSPSPSAESELSQPQPPSAESEPSPSPELPDEQRHRATLRRSVALFRGFLHEQSDPDRFYSLLADDSVRQLRSYVDLVGARVLDVGGGPGYFATEFRRAGAAYIGLDPAVGDFAAAGAAVSGMVRGSGTALPVRSGGVEVCYSSNVLEHVAEPEAMLDELVRVTRAGGTVFVSFTPWLSPWGGHETSPWHFLGGERARRRYLRRNGREPKNRVGHTLFPVSAARAMRWARAARRAGAIDIVDVLPRYHPGWARWVARVPVLREALTWNFTMVLRKAAEPDDRE</sequence>
<comment type="caution">
    <text evidence="3">The sequence shown here is derived from an EMBL/GenBank/DDBJ whole genome shotgun (WGS) entry which is preliminary data.</text>
</comment>
<dbReference type="InterPro" id="IPR013216">
    <property type="entry name" value="Methyltransf_11"/>
</dbReference>
<dbReference type="Proteomes" id="UP000638560">
    <property type="component" value="Unassembled WGS sequence"/>
</dbReference>
<feature type="compositionally biased region" description="Low complexity" evidence="1">
    <location>
        <begin position="37"/>
        <end position="55"/>
    </location>
</feature>
<dbReference type="GO" id="GO:0008168">
    <property type="term" value="F:methyltransferase activity"/>
    <property type="evidence" value="ECO:0007669"/>
    <property type="project" value="UniProtKB-KW"/>
</dbReference>
<gene>
    <name evidence="3" type="ORF">I0C86_20265</name>
</gene>